<feature type="region of interest" description="Disordered" evidence="1">
    <location>
        <begin position="103"/>
        <end position="147"/>
    </location>
</feature>
<feature type="compositionally biased region" description="Gly residues" evidence="1">
    <location>
        <begin position="231"/>
        <end position="244"/>
    </location>
</feature>
<evidence type="ECO:0008006" key="5">
    <source>
        <dbReference type="Google" id="ProtNLM"/>
    </source>
</evidence>
<evidence type="ECO:0000313" key="4">
    <source>
        <dbReference type="Proteomes" id="UP000314294"/>
    </source>
</evidence>
<comment type="caution">
    <text evidence="3">The sequence shown here is derived from an EMBL/GenBank/DDBJ whole genome shotgun (WGS) entry which is preliminary data.</text>
</comment>
<name>A0A4Z2JDQ9_9TELE</name>
<dbReference type="AlphaFoldDB" id="A0A4Z2JDQ9"/>
<feature type="region of interest" description="Disordered" evidence="1">
    <location>
        <begin position="15"/>
        <end position="36"/>
    </location>
</feature>
<proteinExistence type="predicted"/>
<dbReference type="Proteomes" id="UP000314294">
    <property type="component" value="Unassembled WGS sequence"/>
</dbReference>
<feature type="compositionally biased region" description="Acidic residues" evidence="1">
    <location>
        <begin position="130"/>
        <end position="142"/>
    </location>
</feature>
<protein>
    <recommendedName>
        <fullName evidence="5">Transmembrane protein</fullName>
    </recommendedName>
</protein>
<dbReference type="EMBL" id="SRLO01000009">
    <property type="protein sequence ID" value="TNN87778.1"/>
    <property type="molecule type" value="Genomic_DNA"/>
</dbReference>
<accession>A0A4Z2JDQ9</accession>
<reference evidence="3 4" key="1">
    <citation type="submission" date="2019-03" db="EMBL/GenBank/DDBJ databases">
        <title>First draft genome of Liparis tanakae, snailfish: a comprehensive survey of snailfish specific genes.</title>
        <authorList>
            <person name="Kim W."/>
            <person name="Song I."/>
            <person name="Jeong J.-H."/>
            <person name="Kim D."/>
            <person name="Kim S."/>
            <person name="Ryu S."/>
            <person name="Song J.Y."/>
            <person name="Lee S.K."/>
        </authorList>
    </citation>
    <scope>NUCLEOTIDE SEQUENCE [LARGE SCALE GENOMIC DNA]</scope>
    <source>
        <tissue evidence="3">Muscle</tissue>
    </source>
</reference>
<feature type="compositionally biased region" description="Basic and acidic residues" evidence="1">
    <location>
        <begin position="27"/>
        <end position="36"/>
    </location>
</feature>
<feature type="transmembrane region" description="Helical" evidence="2">
    <location>
        <begin position="74"/>
        <end position="97"/>
    </location>
</feature>
<evidence type="ECO:0000256" key="2">
    <source>
        <dbReference type="SAM" id="Phobius"/>
    </source>
</evidence>
<keyword evidence="2" id="KW-0472">Membrane</keyword>
<evidence type="ECO:0000313" key="3">
    <source>
        <dbReference type="EMBL" id="TNN87778.1"/>
    </source>
</evidence>
<keyword evidence="2" id="KW-0812">Transmembrane</keyword>
<sequence>MWPIGRSQALIECKRGMRSEEEEESEREIKRERERHNTRYDRENTLCRERSEDSVRRRRHRSVETYRERDDRVFFWPACFGALLGSVLISTCMAYMMSKKSSTTATRFRDESIPETPSTHWKHRRRNANEEEEEEEEEEEGDSPNNLLHVGGCGGQILADIGREAPYSLEGPPVNHRAQTHTDIHTYRPFLESPPNTHFSGLWKEIRGPLICWGRENVGEGSDEREEKVRGGGGGGGTKNKGSD</sequence>
<feature type="region of interest" description="Disordered" evidence="1">
    <location>
        <begin position="215"/>
        <end position="244"/>
    </location>
</feature>
<keyword evidence="4" id="KW-1185">Reference proteome</keyword>
<gene>
    <name evidence="3" type="ORF">EYF80_002125</name>
</gene>
<evidence type="ECO:0000256" key="1">
    <source>
        <dbReference type="SAM" id="MobiDB-lite"/>
    </source>
</evidence>
<organism evidence="3 4">
    <name type="scientific">Liparis tanakae</name>
    <name type="common">Tanaka's snailfish</name>
    <dbReference type="NCBI Taxonomy" id="230148"/>
    <lineage>
        <taxon>Eukaryota</taxon>
        <taxon>Metazoa</taxon>
        <taxon>Chordata</taxon>
        <taxon>Craniata</taxon>
        <taxon>Vertebrata</taxon>
        <taxon>Euteleostomi</taxon>
        <taxon>Actinopterygii</taxon>
        <taxon>Neopterygii</taxon>
        <taxon>Teleostei</taxon>
        <taxon>Neoteleostei</taxon>
        <taxon>Acanthomorphata</taxon>
        <taxon>Eupercaria</taxon>
        <taxon>Perciformes</taxon>
        <taxon>Cottioidei</taxon>
        <taxon>Cottales</taxon>
        <taxon>Liparidae</taxon>
        <taxon>Liparis</taxon>
    </lineage>
</organism>
<keyword evidence="2" id="KW-1133">Transmembrane helix</keyword>